<evidence type="ECO:0000259" key="1">
    <source>
        <dbReference type="PROSITE" id="PS50883"/>
    </source>
</evidence>
<evidence type="ECO:0000313" key="3">
    <source>
        <dbReference type="EMBL" id="MBV0932755.1"/>
    </source>
</evidence>
<feature type="domain" description="EAL" evidence="1">
    <location>
        <begin position="113"/>
        <end position="367"/>
    </location>
</feature>
<comment type="caution">
    <text evidence="3">The sequence shown here is derived from an EMBL/GenBank/DDBJ whole genome shotgun (WGS) entry which is preliminary data.</text>
</comment>
<dbReference type="EMBL" id="JAHQZT010000005">
    <property type="protein sequence ID" value="MBV0932755.1"/>
    <property type="molecule type" value="Genomic_DNA"/>
</dbReference>
<dbReference type="PANTHER" id="PTHR33121">
    <property type="entry name" value="CYCLIC DI-GMP PHOSPHODIESTERASE PDEF"/>
    <property type="match status" value="1"/>
</dbReference>
<dbReference type="NCBIfam" id="TIGR00254">
    <property type="entry name" value="GGDEF"/>
    <property type="match status" value="1"/>
</dbReference>
<dbReference type="Pfam" id="PF00990">
    <property type="entry name" value="GGDEF"/>
    <property type="match status" value="1"/>
</dbReference>
<dbReference type="InterPro" id="IPR001633">
    <property type="entry name" value="EAL_dom"/>
</dbReference>
<protein>
    <submittedName>
        <fullName evidence="3">Bifunctional diguanylate cyclase/phosphodiesterase</fullName>
    </submittedName>
</protein>
<name>A0ABS6M940_9GAMM</name>
<dbReference type="InterPro" id="IPR000160">
    <property type="entry name" value="GGDEF_dom"/>
</dbReference>
<dbReference type="PROSITE" id="PS50887">
    <property type="entry name" value="GGDEF"/>
    <property type="match status" value="1"/>
</dbReference>
<dbReference type="PANTHER" id="PTHR33121:SF79">
    <property type="entry name" value="CYCLIC DI-GMP PHOSPHODIESTERASE PDED-RELATED"/>
    <property type="match status" value="1"/>
</dbReference>
<feature type="domain" description="GGDEF" evidence="2">
    <location>
        <begin position="1"/>
        <end position="104"/>
    </location>
</feature>
<dbReference type="SMART" id="SM00052">
    <property type="entry name" value="EAL"/>
    <property type="match status" value="1"/>
</dbReference>
<dbReference type="Proteomes" id="UP000755551">
    <property type="component" value="Unassembled WGS sequence"/>
</dbReference>
<dbReference type="PROSITE" id="PS50883">
    <property type="entry name" value="EAL"/>
    <property type="match status" value="1"/>
</dbReference>
<proteinExistence type="predicted"/>
<dbReference type="SMART" id="SM00267">
    <property type="entry name" value="GGDEF"/>
    <property type="match status" value="1"/>
</dbReference>
<organism evidence="3 4">
    <name type="scientific">Marinobacterium weihaiense</name>
    <dbReference type="NCBI Taxonomy" id="2851016"/>
    <lineage>
        <taxon>Bacteria</taxon>
        <taxon>Pseudomonadati</taxon>
        <taxon>Pseudomonadota</taxon>
        <taxon>Gammaproteobacteria</taxon>
        <taxon>Oceanospirillales</taxon>
        <taxon>Oceanospirillaceae</taxon>
        <taxon>Marinobacterium</taxon>
    </lineage>
</organism>
<accession>A0ABS6M940</accession>
<gene>
    <name evidence="3" type="ORF">KTN04_05325</name>
</gene>
<evidence type="ECO:0000259" key="2">
    <source>
        <dbReference type="PROSITE" id="PS50887"/>
    </source>
</evidence>
<dbReference type="CDD" id="cd01949">
    <property type="entry name" value="GGDEF"/>
    <property type="match status" value="1"/>
</dbReference>
<keyword evidence="4" id="KW-1185">Reference proteome</keyword>
<reference evidence="3 4" key="1">
    <citation type="submission" date="2021-06" db="EMBL/GenBank/DDBJ databases">
        <title>Bacterium isolated from marine sediment.</title>
        <authorList>
            <person name="Zhu K.-L."/>
            <person name="Du Z.-J."/>
            <person name="Liang Q.-Y."/>
        </authorList>
    </citation>
    <scope>NUCLEOTIDE SEQUENCE [LARGE SCALE GENOMIC DNA]</scope>
    <source>
        <strain evidence="3 4">A346</strain>
    </source>
</reference>
<dbReference type="CDD" id="cd01948">
    <property type="entry name" value="EAL"/>
    <property type="match status" value="1"/>
</dbReference>
<sequence>MQSLSVTLAEALPDDSQLFRMGGDEFILLVPGDVAQAQAQAQQVLTLAAQPFAVGEHQLQLTASIGISLFPAHGDTADTLLQHADTAMYRAKSCGKNRFELYSQEQTQSAVEHFSIEQDLGKAIRNDELLLHYQPQFALNGLQLCGYEALVRWQHPEQGFLGPDRFIPVAEDTHLIVPLGWWVIESVCRQLADWQAQGQPLAVVAVNISPQQLLQADFIARLNETLDRYGLEHRWLELEITESTIMQDPDFVIQQLQRVRMCGYHLALDDFGTGYSSLNRIKYLPLNRIKIDKSFVRDIGHNPKDEAVVISAIALGSSLGVEVLAEGVETVEQSQFLERHGCNSVQGYLYGRPMPVEALVSDQMLAGTNP</sequence>
<dbReference type="Pfam" id="PF00563">
    <property type="entry name" value="EAL"/>
    <property type="match status" value="1"/>
</dbReference>
<dbReference type="InterPro" id="IPR050706">
    <property type="entry name" value="Cyclic-di-GMP_PDE-like"/>
</dbReference>
<evidence type="ECO:0000313" key="4">
    <source>
        <dbReference type="Proteomes" id="UP000755551"/>
    </source>
</evidence>